<feature type="region of interest" description="Disordered" evidence="3">
    <location>
        <begin position="247"/>
        <end position="267"/>
    </location>
</feature>
<dbReference type="Gene3D" id="3.20.20.100">
    <property type="entry name" value="NADP-dependent oxidoreductase domain"/>
    <property type="match status" value="1"/>
</dbReference>
<evidence type="ECO:0000313" key="6">
    <source>
        <dbReference type="Proteomes" id="UP000308652"/>
    </source>
</evidence>
<accession>A0A5C3LJ24</accession>
<protein>
    <submittedName>
        <fullName evidence="5">NADP-dependent oxidoreductase domain-containing protein</fullName>
    </submittedName>
</protein>
<reference evidence="5 6" key="1">
    <citation type="journal article" date="2019" name="Nat. Ecol. Evol.">
        <title>Megaphylogeny resolves global patterns of mushroom evolution.</title>
        <authorList>
            <person name="Varga T."/>
            <person name="Krizsan K."/>
            <person name="Foldi C."/>
            <person name="Dima B."/>
            <person name="Sanchez-Garcia M."/>
            <person name="Sanchez-Ramirez S."/>
            <person name="Szollosi G.J."/>
            <person name="Szarkandi J.G."/>
            <person name="Papp V."/>
            <person name="Albert L."/>
            <person name="Andreopoulos W."/>
            <person name="Angelini C."/>
            <person name="Antonin V."/>
            <person name="Barry K.W."/>
            <person name="Bougher N.L."/>
            <person name="Buchanan P."/>
            <person name="Buyck B."/>
            <person name="Bense V."/>
            <person name="Catcheside P."/>
            <person name="Chovatia M."/>
            <person name="Cooper J."/>
            <person name="Damon W."/>
            <person name="Desjardin D."/>
            <person name="Finy P."/>
            <person name="Geml J."/>
            <person name="Haridas S."/>
            <person name="Hughes K."/>
            <person name="Justo A."/>
            <person name="Karasinski D."/>
            <person name="Kautmanova I."/>
            <person name="Kiss B."/>
            <person name="Kocsube S."/>
            <person name="Kotiranta H."/>
            <person name="LaButti K.M."/>
            <person name="Lechner B.E."/>
            <person name="Liimatainen K."/>
            <person name="Lipzen A."/>
            <person name="Lukacs Z."/>
            <person name="Mihaltcheva S."/>
            <person name="Morgado L.N."/>
            <person name="Niskanen T."/>
            <person name="Noordeloos M.E."/>
            <person name="Ohm R.A."/>
            <person name="Ortiz-Santana B."/>
            <person name="Ovrebo C."/>
            <person name="Racz N."/>
            <person name="Riley R."/>
            <person name="Savchenko A."/>
            <person name="Shiryaev A."/>
            <person name="Soop K."/>
            <person name="Spirin V."/>
            <person name="Szebenyi C."/>
            <person name="Tomsovsky M."/>
            <person name="Tulloss R.E."/>
            <person name="Uehling J."/>
            <person name="Grigoriev I.V."/>
            <person name="Vagvolgyi C."/>
            <person name="Papp T."/>
            <person name="Martin F.M."/>
            <person name="Miettinen O."/>
            <person name="Hibbett D.S."/>
            <person name="Nagy L.G."/>
        </authorList>
    </citation>
    <scope>NUCLEOTIDE SEQUENCE [LARGE SCALE GENOMIC DNA]</scope>
    <source>
        <strain evidence="5 6">CBS 166.37</strain>
    </source>
</reference>
<keyword evidence="6" id="KW-1185">Reference proteome</keyword>
<sequence length="383" mass="42544">MSSLWAPPPPPPTGLGRYRLLSPNAGVHVSPLQLGGANIGDAWGSKGMGEMDKNSSFKLLDAYFDNGGNFVDTANAYQDGTSEMFIGEWAEQRGIRDQLFIATKYSVNFKLSDPSVKQKILFIGNNSKSLNLSVEASLKNLRTTYIDLLYIHMWDYDTSIEECMHALHALVLQRKVLYLGISNAPAWVVSKANQYARSRALTPFAVYQGRWNLFERSFERDIIPMARSEGMALAPYSALAAGKIRTDAEEEKRRQTGENGRTTSGRNWERNETEKLISKALEKVAEETGAKSITSIAIAYLMHKAPFVFPVVGGRKVEHLLANLEALEILLTKDQIAFLESIVPFDLGFPSNMIGSGETYRDAMLASGYIDRQPLPEPIRPGK</sequence>
<gene>
    <name evidence="5" type="ORF">BDQ12DRAFT_658687</name>
</gene>
<dbReference type="PANTHER" id="PTHR43364">
    <property type="entry name" value="NADH-SPECIFIC METHYLGLYOXAL REDUCTASE-RELATED"/>
    <property type="match status" value="1"/>
</dbReference>
<feature type="compositionally biased region" description="Basic and acidic residues" evidence="3">
    <location>
        <begin position="247"/>
        <end position="256"/>
    </location>
</feature>
<dbReference type="InterPro" id="IPR036812">
    <property type="entry name" value="NAD(P)_OxRdtase_dom_sf"/>
</dbReference>
<dbReference type="AlphaFoldDB" id="A0A5C3LJ24"/>
<evidence type="ECO:0000313" key="5">
    <source>
        <dbReference type="EMBL" id="TFK32818.1"/>
    </source>
</evidence>
<dbReference type="Proteomes" id="UP000308652">
    <property type="component" value="Unassembled WGS sequence"/>
</dbReference>
<dbReference type="EMBL" id="ML213662">
    <property type="protein sequence ID" value="TFK32818.1"/>
    <property type="molecule type" value="Genomic_DNA"/>
</dbReference>
<name>A0A5C3LJ24_9AGAR</name>
<dbReference type="PANTHER" id="PTHR43364:SF7">
    <property type="entry name" value="NADP-DEPENDENT OXIDOREDUCTASE DOMAIN-CONTAINING PROTEIN-RELATED"/>
    <property type="match status" value="1"/>
</dbReference>
<proteinExistence type="inferred from homology"/>
<feature type="domain" description="NADP-dependent oxidoreductase" evidence="4">
    <location>
        <begin position="31"/>
        <end position="342"/>
    </location>
</feature>
<evidence type="ECO:0000256" key="1">
    <source>
        <dbReference type="ARBA" id="ARBA00022857"/>
    </source>
</evidence>
<feature type="compositionally biased region" description="Polar residues" evidence="3">
    <location>
        <begin position="257"/>
        <end position="266"/>
    </location>
</feature>
<dbReference type="OrthoDB" id="48988at2759"/>
<keyword evidence="1" id="KW-0521">NADP</keyword>
<evidence type="ECO:0000259" key="4">
    <source>
        <dbReference type="Pfam" id="PF00248"/>
    </source>
</evidence>
<evidence type="ECO:0000256" key="2">
    <source>
        <dbReference type="ARBA" id="ARBA00038157"/>
    </source>
</evidence>
<evidence type="ECO:0000256" key="3">
    <source>
        <dbReference type="SAM" id="MobiDB-lite"/>
    </source>
</evidence>
<dbReference type="Pfam" id="PF00248">
    <property type="entry name" value="Aldo_ket_red"/>
    <property type="match status" value="1"/>
</dbReference>
<dbReference type="SUPFAM" id="SSF51430">
    <property type="entry name" value="NAD(P)-linked oxidoreductase"/>
    <property type="match status" value="1"/>
</dbReference>
<organism evidence="5 6">
    <name type="scientific">Crucibulum laeve</name>
    <dbReference type="NCBI Taxonomy" id="68775"/>
    <lineage>
        <taxon>Eukaryota</taxon>
        <taxon>Fungi</taxon>
        <taxon>Dikarya</taxon>
        <taxon>Basidiomycota</taxon>
        <taxon>Agaricomycotina</taxon>
        <taxon>Agaricomycetes</taxon>
        <taxon>Agaricomycetidae</taxon>
        <taxon>Agaricales</taxon>
        <taxon>Agaricineae</taxon>
        <taxon>Nidulariaceae</taxon>
        <taxon>Crucibulum</taxon>
    </lineage>
</organism>
<dbReference type="InterPro" id="IPR050523">
    <property type="entry name" value="AKR_Detox_Biosynth"/>
</dbReference>
<comment type="similarity">
    <text evidence="2">Belongs to the aldo/keto reductase family. Aldo/keto reductase 2 subfamily.</text>
</comment>
<dbReference type="InterPro" id="IPR023210">
    <property type="entry name" value="NADP_OxRdtase_dom"/>
</dbReference>
<dbReference type="STRING" id="68775.A0A5C3LJ24"/>